<organism evidence="1 2">
    <name type="scientific">Amycolatopsis cihanbeyliensis</name>
    <dbReference type="NCBI Taxonomy" id="1128664"/>
    <lineage>
        <taxon>Bacteria</taxon>
        <taxon>Bacillati</taxon>
        <taxon>Actinomycetota</taxon>
        <taxon>Actinomycetes</taxon>
        <taxon>Pseudonocardiales</taxon>
        <taxon>Pseudonocardiaceae</taxon>
        <taxon>Amycolatopsis</taxon>
    </lineage>
</organism>
<accession>A0A542DLS0</accession>
<proteinExistence type="predicted"/>
<dbReference type="AlphaFoldDB" id="A0A542DLS0"/>
<protein>
    <submittedName>
        <fullName evidence="1">Uncharacterized protein</fullName>
    </submittedName>
</protein>
<reference evidence="1 2" key="1">
    <citation type="submission" date="2019-06" db="EMBL/GenBank/DDBJ databases">
        <title>Sequencing the genomes of 1000 actinobacteria strains.</title>
        <authorList>
            <person name="Klenk H.-P."/>
        </authorList>
    </citation>
    <scope>NUCLEOTIDE SEQUENCE [LARGE SCALE GENOMIC DNA]</scope>
    <source>
        <strain evidence="1 2">DSM 45679</strain>
    </source>
</reference>
<evidence type="ECO:0000313" key="2">
    <source>
        <dbReference type="Proteomes" id="UP000320876"/>
    </source>
</evidence>
<dbReference type="RefSeq" id="WP_141999776.1">
    <property type="nucleotide sequence ID" value="NZ_VFML01000001.1"/>
</dbReference>
<keyword evidence="2" id="KW-1185">Reference proteome</keyword>
<dbReference type="Proteomes" id="UP000320876">
    <property type="component" value="Unassembled WGS sequence"/>
</dbReference>
<dbReference type="EMBL" id="VFML01000001">
    <property type="protein sequence ID" value="TQJ04039.1"/>
    <property type="molecule type" value="Genomic_DNA"/>
</dbReference>
<name>A0A542DLS0_AMYCI</name>
<comment type="caution">
    <text evidence="1">The sequence shown here is derived from an EMBL/GenBank/DDBJ whole genome shotgun (WGS) entry which is preliminary data.</text>
</comment>
<sequence>MSYDLLFLHREPGQSLAEAVEAVEVMDGDDEAEGQLPTELAEAWDRVVPQARELLGELDEHLAEDYRELSHGPSGVQLSFAEGEVALTVPYWHRGEAAARIVEDVYALAVVVQKETGMTGYDPQLDQSLDEARVTQSAAVAVLDETTRMLPDIWRDGER</sequence>
<dbReference type="OrthoDB" id="4164936at2"/>
<evidence type="ECO:0000313" key="1">
    <source>
        <dbReference type="EMBL" id="TQJ04039.1"/>
    </source>
</evidence>
<gene>
    <name evidence="1" type="ORF">FB471_3819</name>
</gene>